<proteinExistence type="predicted"/>
<reference evidence="1 2" key="1">
    <citation type="journal article" date="2021" name="Nat. Plants">
        <title>The Taxus genome provides insights into paclitaxel biosynthesis.</title>
        <authorList>
            <person name="Xiong X."/>
            <person name="Gou J."/>
            <person name="Liao Q."/>
            <person name="Li Y."/>
            <person name="Zhou Q."/>
            <person name="Bi G."/>
            <person name="Li C."/>
            <person name="Du R."/>
            <person name="Wang X."/>
            <person name="Sun T."/>
            <person name="Guo L."/>
            <person name="Liang H."/>
            <person name="Lu P."/>
            <person name="Wu Y."/>
            <person name="Zhang Z."/>
            <person name="Ro D.K."/>
            <person name="Shang Y."/>
            <person name="Huang S."/>
            <person name="Yan J."/>
        </authorList>
    </citation>
    <scope>NUCLEOTIDE SEQUENCE [LARGE SCALE GENOMIC DNA]</scope>
    <source>
        <strain evidence="1">Ta-2019</strain>
    </source>
</reference>
<protein>
    <submittedName>
        <fullName evidence="1">Uncharacterized protein</fullName>
    </submittedName>
</protein>
<gene>
    <name evidence="1" type="ORF">KI387_036593</name>
</gene>
<comment type="caution">
    <text evidence="1">The sequence shown here is derived from an EMBL/GenBank/DDBJ whole genome shotgun (WGS) entry which is preliminary data.</text>
</comment>
<feature type="non-terminal residue" evidence="1">
    <location>
        <position position="1"/>
    </location>
</feature>
<keyword evidence="2" id="KW-1185">Reference proteome</keyword>
<dbReference type="AlphaFoldDB" id="A0AA38FR93"/>
<dbReference type="Proteomes" id="UP000824469">
    <property type="component" value="Unassembled WGS sequence"/>
</dbReference>
<sequence>VKSQFFRGKNFQLGPLTIRSPLFVEVEIDNLIIGVESVVGVCGFDVFHNSIVEISCTEGMVFLFDHSHYEDKRKEPLKWERIFFLQNVPNIPAKIDEKHLILLLDTGAGGIDVIFHSKAEKYGNLQTEGLANIKGINSTGERHMVHSALIDKLEVAGHCFKGVFAVYLSGSSTQLHLSEYTS</sequence>
<organism evidence="1 2">
    <name type="scientific">Taxus chinensis</name>
    <name type="common">Chinese yew</name>
    <name type="synonym">Taxus wallichiana var. chinensis</name>
    <dbReference type="NCBI Taxonomy" id="29808"/>
    <lineage>
        <taxon>Eukaryota</taxon>
        <taxon>Viridiplantae</taxon>
        <taxon>Streptophyta</taxon>
        <taxon>Embryophyta</taxon>
        <taxon>Tracheophyta</taxon>
        <taxon>Spermatophyta</taxon>
        <taxon>Pinopsida</taxon>
        <taxon>Pinidae</taxon>
        <taxon>Conifers II</taxon>
        <taxon>Cupressales</taxon>
        <taxon>Taxaceae</taxon>
        <taxon>Taxus</taxon>
    </lineage>
</organism>
<evidence type="ECO:0000313" key="1">
    <source>
        <dbReference type="EMBL" id="KAH9308682.1"/>
    </source>
</evidence>
<dbReference type="Pfam" id="PF13650">
    <property type="entry name" value="Asp_protease_2"/>
    <property type="match status" value="1"/>
</dbReference>
<evidence type="ECO:0000313" key="2">
    <source>
        <dbReference type="Proteomes" id="UP000824469"/>
    </source>
</evidence>
<feature type="non-terminal residue" evidence="1">
    <location>
        <position position="182"/>
    </location>
</feature>
<accession>A0AA38FR93</accession>
<dbReference type="EMBL" id="JAHRHJ020000007">
    <property type="protein sequence ID" value="KAH9308682.1"/>
    <property type="molecule type" value="Genomic_DNA"/>
</dbReference>
<name>A0AA38FR93_TAXCH</name>